<evidence type="ECO:0000313" key="8">
    <source>
        <dbReference type="Proteomes" id="UP000315995"/>
    </source>
</evidence>
<keyword evidence="4 7" id="KW-0808">Transferase</keyword>
<evidence type="ECO:0000256" key="2">
    <source>
        <dbReference type="ARBA" id="ARBA00012534"/>
    </source>
</evidence>
<dbReference type="EMBL" id="CP041186">
    <property type="protein sequence ID" value="QDG51307.1"/>
    <property type="molecule type" value="Genomic_DNA"/>
</dbReference>
<accession>A0A4Y6PTF7</accession>
<dbReference type="InterPro" id="IPR050903">
    <property type="entry name" value="Bact_Chemotaxis_MeTrfase"/>
</dbReference>
<feature type="domain" description="CheR-type methyltransferase" evidence="6">
    <location>
        <begin position="1"/>
        <end position="275"/>
    </location>
</feature>
<dbReference type="RefSeq" id="WP_141197792.1">
    <property type="nucleotide sequence ID" value="NZ_CP041186.1"/>
</dbReference>
<dbReference type="Proteomes" id="UP000315995">
    <property type="component" value="Chromosome"/>
</dbReference>
<dbReference type="GO" id="GO:0032259">
    <property type="term" value="P:methylation"/>
    <property type="evidence" value="ECO:0007669"/>
    <property type="project" value="UniProtKB-KW"/>
</dbReference>
<dbReference type="SMART" id="SM00138">
    <property type="entry name" value="MeTrc"/>
    <property type="match status" value="1"/>
</dbReference>
<dbReference type="InterPro" id="IPR029063">
    <property type="entry name" value="SAM-dependent_MTases_sf"/>
</dbReference>
<evidence type="ECO:0000256" key="5">
    <source>
        <dbReference type="ARBA" id="ARBA00022691"/>
    </source>
</evidence>
<dbReference type="Pfam" id="PF03705">
    <property type="entry name" value="CheR_N"/>
    <property type="match status" value="1"/>
</dbReference>
<evidence type="ECO:0000256" key="1">
    <source>
        <dbReference type="ARBA" id="ARBA00001541"/>
    </source>
</evidence>
<dbReference type="SUPFAM" id="SSF53335">
    <property type="entry name" value="S-adenosyl-L-methionine-dependent methyltransferases"/>
    <property type="match status" value="1"/>
</dbReference>
<evidence type="ECO:0000259" key="6">
    <source>
        <dbReference type="PROSITE" id="PS50123"/>
    </source>
</evidence>
<dbReference type="Pfam" id="PF01739">
    <property type="entry name" value="CheR"/>
    <property type="match status" value="1"/>
</dbReference>
<dbReference type="InterPro" id="IPR022642">
    <property type="entry name" value="CheR_C"/>
</dbReference>
<evidence type="ECO:0000256" key="4">
    <source>
        <dbReference type="ARBA" id="ARBA00022679"/>
    </source>
</evidence>
<accession>A0A5B8Y5N9</accession>
<protein>
    <recommendedName>
        <fullName evidence="2">protein-glutamate O-methyltransferase</fullName>
        <ecNumber evidence="2">2.1.1.80</ecNumber>
    </recommendedName>
</protein>
<dbReference type="PROSITE" id="PS50123">
    <property type="entry name" value="CHER"/>
    <property type="match status" value="1"/>
</dbReference>
<keyword evidence="3 7" id="KW-0489">Methyltransferase</keyword>
<dbReference type="Gene3D" id="3.40.50.150">
    <property type="entry name" value="Vaccinia Virus protein VP39"/>
    <property type="match status" value="1"/>
</dbReference>
<evidence type="ECO:0000313" key="7">
    <source>
        <dbReference type="EMBL" id="QDG51307.1"/>
    </source>
</evidence>
<sequence length="291" mass="33791">MTQLQRHDLKFLARFLHEQAALVVDEDKDYLIQARLLPVVRKQELGSMADLVAKLRANPYSELGRQVVEAMTTNETLFFRDRHPFETLRKYIIPELITRNAESRRLDIWSAACSSGQELYTVAMEIRRHFPDLCRGWKLNLLGSDIDTAVLEQARQGTFNQVEVNRGLPAQLLIKYFHRRGAKWEIDDAFKRMVEFRQINLAKPWPYLPKMDVILLRNVLIYFDDATREAIMRRAHQLLREDGYLMLGGCETAIKVDGAWRVEKFGPTVVYRPQRPSQSASRRAAAVTAFK</sequence>
<gene>
    <name evidence="7" type="ORF">FIV42_11310</name>
</gene>
<dbReference type="CDD" id="cd02440">
    <property type="entry name" value="AdoMet_MTases"/>
    <property type="match status" value="1"/>
</dbReference>
<dbReference type="SUPFAM" id="SSF47757">
    <property type="entry name" value="Chemotaxis receptor methyltransferase CheR, N-terminal domain"/>
    <property type="match status" value="1"/>
</dbReference>
<keyword evidence="5" id="KW-0949">S-adenosyl-L-methionine</keyword>
<dbReference type="OrthoDB" id="9786165at2"/>
<comment type="catalytic activity">
    <reaction evidence="1">
        <text>L-glutamyl-[protein] + S-adenosyl-L-methionine = [protein]-L-glutamate 5-O-methyl ester + S-adenosyl-L-homocysteine</text>
        <dbReference type="Rhea" id="RHEA:24452"/>
        <dbReference type="Rhea" id="RHEA-COMP:10208"/>
        <dbReference type="Rhea" id="RHEA-COMP:10311"/>
        <dbReference type="ChEBI" id="CHEBI:29973"/>
        <dbReference type="ChEBI" id="CHEBI:57856"/>
        <dbReference type="ChEBI" id="CHEBI:59789"/>
        <dbReference type="ChEBI" id="CHEBI:82795"/>
        <dbReference type="EC" id="2.1.1.80"/>
    </reaction>
</comment>
<name>A0A4Y6PTF7_PERCE</name>
<keyword evidence="8" id="KW-1185">Reference proteome</keyword>
<dbReference type="InterPro" id="IPR022641">
    <property type="entry name" value="CheR_N"/>
</dbReference>
<dbReference type="InterPro" id="IPR036804">
    <property type="entry name" value="CheR_N_sf"/>
</dbReference>
<dbReference type="Gene3D" id="1.10.155.10">
    <property type="entry name" value="Chemotaxis receptor methyltransferase CheR, N-terminal domain"/>
    <property type="match status" value="1"/>
</dbReference>
<dbReference type="GO" id="GO:0008983">
    <property type="term" value="F:protein-glutamate O-methyltransferase activity"/>
    <property type="evidence" value="ECO:0007669"/>
    <property type="project" value="UniProtKB-EC"/>
</dbReference>
<dbReference type="InterPro" id="IPR000780">
    <property type="entry name" value="CheR_MeTrfase"/>
</dbReference>
<dbReference type="PRINTS" id="PR00996">
    <property type="entry name" value="CHERMTFRASE"/>
</dbReference>
<dbReference type="EC" id="2.1.1.80" evidence="2"/>
<dbReference type="PANTHER" id="PTHR24422:SF21">
    <property type="entry name" value="CHEMOTAXIS PROTEIN METHYLTRANSFERASE 1"/>
    <property type="match status" value="1"/>
</dbReference>
<dbReference type="AlphaFoldDB" id="A0A4Y6PTF7"/>
<reference evidence="7 8" key="1">
    <citation type="submission" date="2019-06" db="EMBL/GenBank/DDBJ databases">
        <title>Persicimonas caeni gen. nov., sp. nov., a predatory bacterium isolated from solar saltern.</title>
        <authorList>
            <person name="Wang S."/>
        </authorList>
    </citation>
    <scope>NUCLEOTIDE SEQUENCE [LARGE SCALE GENOMIC DNA]</scope>
    <source>
        <strain evidence="7 8">YN101</strain>
    </source>
</reference>
<dbReference type="PANTHER" id="PTHR24422">
    <property type="entry name" value="CHEMOTAXIS PROTEIN METHYLTRANSFERASE"/>
    <property type="match status" value="1"/>
</dbReference>
<organism evidence="7 8">
    <name type="scientific">Persicimonas caeni</name>
    <dbReference type="NCBI Taxonomy" id="2292766"/>
    <lineage>
        <taxon>Bacteria</taxon>
        <taxon>Deltaproteobacteria</taxon>
        <taxon>Bradymonadales</taxon>
        <taxon>Bradymonadaceae</taxon>
        <taxon>Persicimonas</taxon>
    </lineage>
</organism>
<evidence type="ECO:0000256" key="3">
    <source>
        <dbReference type="ARBA" id="ARBA00022603"/>
    </source>
</evidence>
<proteinExistence type="predicted"/>